<evidence type="ECO:0000313" key="8">
    <source>
        <dbReference type="Proteomes" id="UP000662904"/>
    </source>
</evidence>
<sequence length="188" mass="21314">MIDEEKIQRAVKMILEAVGEDTEREGLRDTPLRVAKMYSELFSGLHRDPKDELEVYFNEDHEEMVLVRDIPFYSMCEHHLLPFMGKAHVAYIPRKGRLTGLSKLARVVETVSKRPQLQERITSEIADAIMEVLNPHGVAVVIEAEHMCMSMRGVRKPGAITVTSAVRGIFRTNEASRSEVLSLIKKGL</sequence>
<comment type="subunit">
    <text evidence="5">Homopolymer.</text>
</comment>
<feature type="binding site" evidence="5">
    <location>
        <position position="79"/>
    </location>
    <ligand>
        <name>Zn(2+)</name>
        <dbReference type="ChEBI" id="CHEBI:29105"/>
    </ligand>
</feature>
<comment type="pathway">
    <text evidence="2 5">Cofactor biosynthesis; 7,8-dihydroneopterin triphosphate biosynthesis; 7,8-dihydroneopterin triphosphate from GTP: step 1/1.</text>
</comment>
<dbReference type="CDD" id="cd00642">
    <property type="entry name" value="GTP_cyclohydro1"/>
    <property type="match status" value="1"/>
</dbReference>
<evidence type="ECO:0000313" key="7">
    <source>
        <dbReference type="EMBL" id="QSQ08836.1"/>
    </source>
</evidence>
<keyword evidence="5" id="KW-0479">Metal-binding</keyword>
<dbReference type="RefSeq" id="WP_422120728.1">
    <property type="nucleotide sequence ID" value="NZ_CP059066.1"/>
</dbReference>
<dbReference type="GO" id="GO:0006730">
    <property type="term" value="P:one-carbon metabolic process"/>
    <property type="evidence" value="ECO:0007669"/>
    <property type="project" value="UniProtKB-UniRule"/>
</dbReference>
<dbReference type="KEGG" id="kme:H0A61_01181"/>
<evidence type="ECO:0000256" key="2">
    <source>
        <dbReference type="ARBA" id="ARBA00005080"/>
    </source>
</evidence>
<dbReference type="InterPro" id="IPR018234">
    <property type="entry name" value="GTP_CycHdrlase_I_CS"/>
</dbReference>
<dbReference type="Pfam" id="PF01227">
    <property type="entry name" value="GTP_cyclohydroI"/>
    <property type="match status" value="1"/>
</dbReference>
<keyword evidence="4 5" id="KW-0378">Hydrolase</keyword>
<dbReference type="HAMAP" id="MF_00223">
    <property type="entry name" value="FolE"/>
    <property type="match status" value="1"/>
</dbReference>
<keyword evidence="3 5" id="KW-0554">One-carbon metabolism</keyword>
<dbReference type="GO" id="GO:0006729">
    <property type="term" value="P:tetrahydrobiopterin biosynthetic process"/>
    <property type="evidence" value="ECO:0007669"/>
    <property type="project" value="TreeGrafter"/>
</dbReference>
<dbReference type="AlphaFoldDB" id="A0A8A0RNQ0"/>
<dbReference type="GO" id="GO:0003934">
    <property type="term" value="F:GTP cyclohydrolase I activity"/>
    <property type="evidence" value="ECO:0007669"/>
    <property type="project" value="UniProtKB-UniRule"/>
</dbReference>
<accession>A0A8A0RNQ0</accession>
<dbReference type="GO" id="GO:0008270">
    <property type="term" value="F:zinc ion binding"/>
    <property type="evidence" value="ECO:0007669"/>
    <property type="project" value="UniProtKB-UniRule"/>
</dbReference>
<dbReference type="PROSITE" id="PS00859">
    <property type="entry name" value="GTP_CYCLOHYDROL_1_1"/>
    <property type="match status" value="1"/>
</dbReference>
<name>A0A8A0RNQ0_9FIRM</name>
<evidence type="ECO:0000259" key="6">
    <source>
        <dbReference type="Pfam" id="PF01227"/>
    </source>
</evidence>
<protein>
    <recommendedName>
        <fullName evidence="5">GTP cyclohydrolase 1</fullName>
        <ecNumber evidence="5">3.5.4.16</ecNumber>
    </recommendedName>
    <alternativeName>
        <fullName evidence="5">GTP cyclohydrolase I</fullName>
        <shortName evidence="5">GTP-CH-I</shortName>
    </alternativeName>
</protein>
<feature type="binding site" evidence="5">
    <location>
        <position position="148"/>
    </location>
    <ligand>
        <name>Zn(2+)</name>
        <dbReference type="ChEBI" id="CHEBI:29105"/>
    </ligand>
</feature>
<keyword evidence="8" id="KW-1185">Reference proteome</keyword>
<dbReference type="NCBIfam" id="NF006825">
    <property type="entry name" value="PRK09347.1-2"/>
    <property type="match status" value="1"/>
</dbReference>
<feature type="binding site" evidence="5">
    <location>
        <position position="76"/>
    </location>
    <ligand>
        <name>Zn(2+)</name>
        <dbReference type="ChEBI" id="CHEBI:29105"/>
    </ligand>
</feature>
<keyword evidence="5" id="KW-0547">Nucleotide-binding</keyword>
<dbReference type="InterPro" id="IPR043133">
    <property type="entry name" value="GTP-CH-I_C/QueF"/>
</dbReference>
<keyword evidence="5" id="KW-0342">GTP-binding</keyword>
<dbReference type="InterPro" id="IPR001474">
    <property type="entry name" value="GTP_CycHdrlase_I"/>
</dbReference>
<dbReference type="GO" id="GO:0005525">
    <property type="term" value="F:GTP binding"/>
    <property type="evidence" value="ECO:0007669"/>
    <property type="project" value="UniProtKB-KW"/>
</dbReference>
<dbReference type="InterPro" id="IPR043134">
    <property type="entry name" value="GTP-CH-I_N"/>
</dbReference>
<dbReference type="Gene3D" id="3.30.1130.10">
    <property type="match status" value="1"/>
</dbReference>
<dbReference type="PANTHER" id="PTHR11109:SF7">
    <property type="entry name" value="GTP CYCLOHYDROLASE 1"/>
    <property type="match status" value="1"/>
</dbReference>
<feature type="domain" description="GTP cyclohydrolase I" evidence="6">
    <location>
        <begin position="7"/>
        <end position="184"/>
    </location>
</feature>
<dbReference type="EC" id="3.5.4.16" evidence="5"/>
<evidence type="ECO:0000256" key="1">
    <source>
        <dbReference type="ARBA" id="ARBA00001052"/>
    </source>
</evidence>
<evidence type="ECO:0000256" key="4">
    <source>
        <dbReference type="ARBA" id="ARBA00022801"/>
    </source>
</evidence>
<keyword evidence="5" id="KW-0862">Zinc</keyword>
<dbReference type="Proteomes" id="UP000662904">
    <property type="component" value="Chromosome"/>
</dbReference>
<proteinExistence type="inferred from homology"/>
<dbReference type="FunFam" id="1.10.286.10:FF:000001">
    <property type="entry name" value="GTP cyclohydrolase 1"/>
    <property type="match status" value="1"/>
</dbReference>
<reference evidence="7" key="1">
    <citation type="submission" date="2020-07" db="EMBL/GenBank/DDBJ databases">
        <title>Koleobacter methoxysyntrophicus gen. nov., sp. nov., a novel anaerobic bacterium isolated from deep subsurface oil field and proposal of Koleobacterales ord. nov. in the phylum Firmicutes.</title>
        <authorList>
            <person name="Sakamoto S."/>
            <person name="Tamaki H."/>
        </authorList>
    </citation>
    <scope>NUCLEOTIDE SEQUENCE</scope>
    <source>
        <strain evidence="7">NRmbB1</strain>
    </source>
</reference>
<comment type="catalytic activity">
    <reaction evidence="1 5">
        <text>GTP + H2O = 7,8-dihydroneopterin 3'-triphosphate + formate + H(+)</text>
        <dbReference type="Rhea" id="RHEA:17473"/>
        <dbReference type="ChEBI" id="CHEBI:15377"/>
        <dbReference type="ChEBI" id="CHEBI:15378"/>
        <dbReference type="ChEBI" id="CHEBI:15740"/>
        <dbReference type="ChEBI" id="CHEBI:37565"/>
        <dbReference type="ChEBI" id="CHEBI:58462"/>
        <dbReference type="EC" id="3.5.4.16"/>
    </reaction>
</comment>
<dbReference type="PANTHER" id="PTHR11109">
    <property type="entry name" value="GTP CYCLOHYDROLASE I"/>
    <property type="match status" value="1"/>
</dbReference>
<dbReference type="NCBIfam" id="NF006826">
    <property type="entry name" value="PRK09347.1-3"/>
    <property type="match status" value="1"/>
</dbReference>
<dbReference type="FunFam" id="3.30.1130.10:FF:000001">
    <property type="entry name" value="GTP cyclohydrolase 1"/>
    <property type="match status" value="1"/>
</dbReference>
<dbReference type="EMBL" id="CP059066">
    <property type="protein sequence ID" value="QSQ08836.1"/>
    <property type="molecule type" value="Genomic_DNA"/>
</dbReference>
<comment type="similarity">
    <text evidence="5">Belongs to the GTP cyclohydrolase I family.</text>
</comment>
<dbReference type="GO" id="GO:0005737">
    <property type="term" value="C:cytoplasm"/>
    <property type="evidence" value="ECO:0007669"/>
    <property type="project" value="TreeGrafter"/>
</dbReference>
<gene>
    <name evidence="5 7" type="primary">folE</name>
    <name evidence="7" type="ORF">H0A61_01181</name>
</gene>
<dbReference type="GO" id="GO:0046654">
    <property type="term" value="P:tetrahydrofolate biosynthetic process"/>
    <property type="evidence" value="ECO:0007669"/>
    <property type="project" value="UniProtKB-UniRule"/>
</dbReference>
<organism evidence="7 8">
    <name type="scientific">Koleobacter methoxysyntrophicus</name>
    <dbReference type="NCBI Taxonomy" id="2751313"/>
    <lineage>
        <taxon>Bacteria</taxon>
        <taxon>Bacillati</taxon>
        <taxon>Bacillota</taxon>
        <taxon>Clostridia</taxon>
        <taxon>Koleobacterales</taxon>
        <taxon>Koleobacteraceae</taxon>
        <taxon>Koleobacter</taxon>
    </lineage>
</organism>
<dbReference type="UniPathway" id="UPA00848">
    <property type="reaction ID" value="UER00151"/>
</dbReference>
<dbReference type="Gene3D" id="1.10.286.10">
    <property type="match status" value="1"/>
</dbReference>
<dbReference type="PROSITE" id="PS00860">
    <property type="entry name" value="GTP_CYCLOHYDROL_1_2"/>
    <property type="match status" value="1"/>
</dbReference>
<dbReference type="InterPro" id="IPR020602">
    <property type="entry name" value="GTP_CycHdrlase_I_dom"/>
</dbReference>
<evidence type="ECO:0000256" key="3">
    <source>
        <dbReference type="ARBA" id="ARBA00022563"/>
    </source>
</evidence>
<evidence type="ECO:0000256" key="5">
    <source>
        <dbReference type="HAMAP-Rule" id="MF_00223"/>
    </source>
</evidence>
<dbReference type="SUPFAM" id="SSF55620">
    <property type="entry name" value="Tetrahydrobiopterin biosynthesis enzymes-like"/>
    <property type="match status" value="1"/>
</dbReference>
<dbReference type="NCBIfam" id="TIGR00063">
    <property type="entry name" value="folE"/>
    <property type="match status" value="1"/>
</dbReference>